<dbReference type="AlphaFoldDB" id="A0A7C2K1V9"/>
<proteinExistence type="predicted"/>
<feature type="coiled-coil region" evidence="1">
    <location>
        <begin position="154"/>
        <end position="188"/>
    </location>
</feature>
<protein>
    <submittedName>
        <fullName evidence="2">Uncharacterized protein</fullName>
    </submittedName>
</protein>
<name>A0A7C2K1V9_9PLAN</name>
<reference evidence="2" key="1">
    <citation type="journal article" date="2020" name="mSystems">
        <title>Genome- and Community-Level Interaction Insights into Carbon Utilization and Element Cycling Functions of Hydrothermarchaeota in Hydrothermal Sediment.</title>
        <authorList>
            <person name="Zhou Z."/>
            <person name="Liu Y."/>
            <person name="Xu W."/>
            <person name="Pan J."/>
            <person name="Luo Z.H."/>
            <person name="Li M."/>
        </authorList>
    </citation>
    <scope>NUCLEOTIDE SEQUENCE [LARGE SCALE GENOMIC DNA]</scope>
    <source>
        <strain evidence="2">SpSt-339</strain>
    </source>
</reference>
<evidence type="ECO:0000256" key="1">
    <source>
        <dbReference type="SAM" id="Coils"/>
    </source>
</evidence>
<accession>A0A7C2K1V9</accession>
<organism evidence="2">
    <name type="scientific">Schlesneria paludicola</name>
    <dbReference type="NCBI Taxonomy" id="360056"/>
    <lineage>
        <taxon>Bacteria</taxon>
        <taxon>Pseudomonadati</taxon>
        <taxon>Planctomycetota</taxon>
        <taxon>Planctomycetia</taxon>
        <taxon>Planctomycetales</taxon>
        <taxon>Planctomycetaceae</taxon>
        <taxon>Schlesneria</taxon>
    </lineage>
</organism>
<comment type="caution">
    <text evidence="2">The sequence shown here is derived from an EMBL/GenBank/DDBJ whole genome shotgun (WGS) entry which is preliminary data.</text>
</comment>
<gene>
    <name evidence="2" type="ORF">ENQ76_15980</name>
</gene>
<evidence type="ECO:0000313" key="2">
    <source>
        <dbReference type="EMBL" id="HEN16960.1"/>
    </source>
</evidence>
<keyword evidence="1" id="KW-0175">Coiled coil</keyword>
<sequence length="309" mass="34106">MSFALRPPSSAWEPVPLAADRPVSVWGWFKPPHAPHTVAIHVPDEIWQSPDAAACLTVRRLAAATGVDHLTGWTVYGQSCQLDERTAAYLDAPLPRPPHGADPQIVLWSASVAAAVPQPIMAAPAMPYAGGGDLAPGENPGPLFDTMAYYWSSIQQIEMELRRTRMQLEQALSRLSSLNRELNTDEALAADNQDKKDWQEARRWLRDCAAPLSRSVKEIDVGIISGAGQRHRFEEIFRQYVQPRIPFPGMKQAAVDFEMHNKSAKNVLQAAQVALSKGSADGERRANAVLQRIAQKVRQKRNKARGLNA</sequence>
<dbReference type="EMBL" id="DSOK01000439">
    <property type="protein sequence ID" value="HEN16960.1"/>
    <property type="molecule type" value="Genomic_DNA"/>
</dbReference>